<proteinExistence type="predicted"/>
<dbReference type="AlphaFoldDB" id="A0A7J0BHY1"/>
<dbReference type="NCBIfam" id="TIGR01634">
    <property type="entry name" value="tail_P2_I"/>
    <property type="match status" value="1"/>
</dbReference>
<reference evidence="1 2" key="1">
    <citation type="submission" date="2020-05" db="EMBL/GenBank/DDBJ databases">
        <title>Draft genome sequence of Desulfovibrio sp. strain HN2T.</title>
        <authorList>
            <person name="Ueno A."/>
            <person name="Tamazawa S."/>
            <person name="Tamamura S."/>
            <person name="Murakami T."/>
            <person name="Kiyama T."/>
            <person name="Inomata H."/>
            <person name="Amano Y."/>
            <person name="Miyakawa K."/>
            <person name="Tamaki H."/>
            <person name="Naganuma T."/>
            <person name="Kaneko K."/>
        </authorList>
    </citation>
    <scope>NUCLEOTIDE SEQUENCE [LARGE SCALE GENOMIC DNA]</scope>
    <source>
        <strain evidence="1 2">HN2</strain>
    </source>
</reference>
<gene>
    <name evidence="1" type="primary">gpI</name>
    <name evidence="1" type="ORF">DSM101010T_16410</name>
</gene>
<evidence type="ECO:0000313" key="1">
    <source>
        <dbReference type="EMBL" id="GFM33276.1"/>
    </source>
</evidence>
<protein>
    <submittedName>
        <fullName evidence="1">Phage tail protein I</fullName>
    </submittedName>
</protein>
<keyword evidence="2" id="KW-1185">Reference proteome</keyword>
<accession>A0A7J0BHY1</accession>
<comment type="caution">
    <text evidence="1">The sequence shown here is derived from an EMBL/GenBank/DDBJ whole genome shotgun (WGS) entry which is preliminary data.</text>
</comment>
<dbReference type="InterPro" id="IPR006521">
    <property type="entry name" value="Tail_protein_I"/>
</dbReference>
<dbReference type="Proteomes" id="UP000503840">
    <property type="component" value="Unassembled WGS sequence"/>
</dbReference>
<dbReference type="Pfam" id="PF09684">
    <property type="entry name" value="Tail_P2_I"/>
    <property type="match status" value="1"/>
</dbReference>
<sequence length="217" mass="24000">MAKVTDIHLSQLLPDSIDEDPIMLACAEAADMECARIIADIPVPAVLSRVDELQEPMLSLLAKQFRVLFWADTLPVAKKRDLIRKALIWRMHHGTVYCVEDALATLYGNGTVRQWFEYGGTPGTFRIEVEVTNMGLDQELYGQIDTVVEATKRKSQHPDGITVFLTGYGSPYVGAQLSGGELITVYPWEPATPDVPPADIRFGVGYQSAEISHINPL</sequence>
<dbReference type="RefSeq" id="WP_174404945.1">
    <property type="nucleotide sequence ID" value="NZ_BLVO01000013.1"/>
</dbReference>
<name>A0A7J0BHY1_9BACT</name>
<evidence type="ECO:0000313" key="2">
    <source>
        <dbReference type="Proteomes" id="UP000503840"/>
    </source>
</evidence>
<dbReference type="EMBL" id="BLVO01000013">
    <property type="protein sequence ID" value="GFM33276.1"/>
    <property type="molecule type" value="Genomic_DNA"/>
</dbReference>
<organism evidence="1 2">
    <name type="scientific">Desulfovibrio subterraneus</name>
    <dbReference type="NCBI Taxonomy" id="2718620"/>
    <lineage>
        <taxon>Bacteria</taxon>
        <taxon>Pseudomonadati</taxon>
        <taxon>Thermodesulfobacteriota</taxon>
        <taxon>Desulfovibrionia</taxon>
        <taxon>Desulfovibrionales</taxon>
        <taxon>Desulfovibrionaceae</taxon>
        <taxon>Desulfovibrio</taxon>
    </lineage>
</organism>